<dbReference type="Gene3D" id="2.30.30.180">
    <property type="entry name" value="Ribosome maturation factor RimP, C-terminal domain"/>
    <property type="match status" value="1"/>
</dbReference>
<keyword evidence="2 3" id="KW-0690">Ribosome biogenesis</keyword>
<evidence type="ECO:0000256" key="1">
    <source>
        <dbReference type="ARBA" id="ARBA00022490"/>
    </source>
</evidence>
<reference evidence="6 7" key="1">
    <citation type="submission" date="2019-02" db="EMBL/GenBank/DDBJ databases">
        <title>Genomic Encyclopedia of Type Strains, Phase IV (KMG-IV): sequencing the most valuable type-strain genomes for metagenomic binning, comparative biology and taxonomic classification.</title>
        <authorList>
            <person name="Goeker M."/>
        </authorList>
    </citation>
    <scope>NUCLEOTIDE SEQUENCE [LARGE SCALE GENOMIC DNA]</scope>
    <source>
        <strain evidence="6 7">DSM 23814</strain>
    </source>
</reference>
<sequence length="172" mass="19801">MGWKRPIFYCMTDLYTLTEQAIAGLGVDLVDVERAALGLLRVTIDREGGITIEDCEQVSRQLSRVFEVENIEYKRLEVGSPGVDRPLRTRRDFDRFAAQQARVEVKLREPQDNRKVFTGILRHKDSSDGAPTETFCLEFDIKKNETQTIEFAFDDIEKAKLDPVLDFKGKKR</sequence>
<dbReference type="Pfam" id="PF02576">
    <property type="entry name" value="RimP_N"/>
    <property type="match status" value="1"/>
</dbReference>
<comment type="similarity">
    <text evidence="3">Belongs to the RimP family.</text>
</comment>
<proteinExistence type="inferred from homology"/>
<dbReference type="Proteomes" id="UP000293398">
    <property type="component" value="Unassembled WGS sequence"/>
</dbReference>
<accession>A0A4Q7VB35</accession>
<dbReference type="Pfam" id="PF17384">
    <property type="entry name" value="DUF150_C"/>
    <property type="match status" value="1"/>
</dbReference>
<feature type="domain" description="Ribosome maturation factor RimP C-terminal" evidence="5">
    <location>
        <begin position="87"/>
        <end position="162"/>
    </location>
</feature>
<comment type="caution">
    <text evidence="6">The sequence shown here is derived from an EMBL/GenBank/DDBJ whole genome shotgun (WGS) entry which is preliminary data.</text>
</comment>
<name>A0A4Q7VB35_9BURK</name>
<dbReference type="GO" id="GO:0000028">
    <property type="term" value="P:ribosomal small subunit assembly"/>
    <property type="evidence" value="ECO:0007669"/>
    <property type="project" value="TreeGrafter"/>
</dbReference>
<dbReference type="Gene3D" id="3.30.300.70">
    <property type="entry name" value="RimP-like superfamily, N-terminal"/>
    <property type="match status" value="1"/>
</dbReference>
<dbReference type="HAMAP" id="MF_01077">
    <property type="entry name" value="RimP"/>
    <property type="match status" value="1"/>
</dbReference>
<dbReference type="GO" id="GO:0005829">
    <property type="term" value="C:cytosol"/>
    <property type="evidence" value="ECO:0007669"/>
    <property type="project" value="TreeGrafter"/>
</dbReference>
<comment type="function">
    <text evidence="3">Required for maturation of 30S ribosomal subunits.</text>
</comment>
<dbReference type="PANTHER" id="PTHR33867">
    <property type="entry name" value="RIBOSOME MATURATION FACTOR RIMP"/>
    <property type="match status" value="1"/>
</dbReference>
<dbReference type="SUPFAM" id="SSF74942">
    <property type="entry name" value="YhbC-like, C-terminal domain"/>
    <property type="match status" value="1"/>
</dbReference>
<dbReference type="InterPro" id="IPR035956">
    <property type="entry name" value="RimP_N_sf"/>
</dbReference>
<evidence type="ECO:0000259" key="5">
    <source>
        <dbReference type="Pfam" id="PF17384"/>
    </source>
</evidence>
<evidence type="ECO:0000256" key="3">
    <source>
        <dbReference type="HAMAP-Rule" id="MF_01077"/>
    </source>
</evidence>
<dbReference type="InterPro" id="IPR028998">
    <property type="entry name" value="RimP_C"/>
</dbReference>
<keyword evidence="1 3" id="KW-0963">Cytoplasm</keyword>
<organism evidence="6 7">
    <name type="scientific">Advenella incenata</name>
    <dbReference type="NCBI Taxonomy" id="267800"/>
    <lineage>
        <taxon>Bacteria</taxon>
        <taxon>Pseudomonadati</taxon>
        <taxon>Pseudomonadota</taxon>
        <taxon>Betaproteobacteria</taxon>
        <taxon>Burkholderiales</taxon>
        <taxon>Alcaligenaceae</taxon>
    </lineage>
</organism>
<gene>
    <name evidence="3" type="primary">rimP</name>
    <name evidence="6" type="ORF">EV681_3762</name>
</gene>
<dbReference type="InterPro" id="IPR036847">
    <property type="entry name" value="RimP_C_sf"/>
</dbReference>
<keyword evidence="7" id="KW-1185">Reference proteome</keyword>
<evidence type="ECO:0000256" key="2">
    <source>
        <dbReference type="ARBA" id="ARBA00022517"/>
    </source>
</evidence>
<dbReference type="SUPFAM" id="SSF75420">
    <property type="entry name" value="YhbC-like, N-terminal domain"/>
    <property type="match status" value="1"/>
</dbReference>
<evidence type="ECO:0000259" key="4">
    <source>
        <dbReference type="Pfam" id="PF02576"/>
    </source>
</evidence>
<dbReference type="NCBIfam" id="NF000929">
    <property type="entry name" value="PRK00092.2-1"/>
    <property type="match status" value="1"/>
</dbReference>
<dbReference type="PANTHER" id="PTHR33867:SF1">
    <property type="entry name" value="RIBOSOME MATURATION FACTOR RIMP"/>
    <property type="match status" value="1"/>
</dbReference>
<dbReference type="GO" id="GO:0006412">
    <property type="term" value="P:translation"/>
    <property type="evidence" value="ECO:0007669"/>
    <property type="project" value="TreeGrafter"/>
</dbReference>
<dbReference type="InterPro" id="IPR028989">
    <property type="entry name" value="RimP_N"/>
</dbReference>
<dbReference type="InterPro" id="IPR003728">
    <property type="entry name" value="Ribosome_maturation_RimP"/>
</dbReference>
<protein>
    <recommendedName>
        <fullName evidence="3">Ribosome maturation factor RimP</fullName>
    </recommendedName>
</protein>
<evidence type="ECO:0000313" key="6">
    <source>
        <dbReference type="EMBL" id="RZT92997.1"/>
    </source>
</evidence>
<feature type="domain" description="Ribosome maturation factor RimP N-terminal" evidence="4">
    <location>
        <begin position="19"/>
        <end position="84"/>
    </location>
</feature>
<evidence type="ECO:0000313" key="7">
    <source>
        <dbReference type="Proteomes" id="UP000293398"/>
    </source>
</evidence>
<dbReference type="CDD" id="cd01734">
    <property type="entry name" value="YlxS_C"/>
    <property type="match status" value="1"/>
</dbReference>
<comment type="subcellular location">
    <subcellularLocation>
        <location evidence="3">Cytoplasm</location>
    </subcellularLocation>
</comment>
<dbReference type="EMBL" id="SHKO01000003">
    <property type="protein sequence ID" value="RZT92997.1"/>
    <property type="molecule type" value="Genomic_DNA"/>
</dbReference>
<dbReference type="AlphaFoldDB" id="A0A4Q7VB35"/>